<evidence type="ECO:0000259" key="1">
    <source>
        <dbReference type="Pfam" id="PF07995"/>
    </source>
</evidence>
<evidence type="ECO:0000313" key="4">
    <source>
        <dbReference type="Proteomes" id="UP000320184"/>
    </source>
</evidence>
<sequence>MRPGSPLARSRRGAAAALILAGLCAGTLPRPGGATVPSSFVDELIVGSLNQPVSMAFLPDGRLLFVEQRSHLIRLIVNGAIAATNPVGTVTNVSTADLERGLLGIAVDPGWPARPYVYVYYSSSITQTNRISRFTLTGDLTFSGNGSLAADASSRYDVLTDIPDLQSNHNGGTLRFGPDAKLYASLGEDNSFCGAQDTVSLRGVILRLDPSGLPAGPGGPANKALIAPADNPFASHPNANARLTYALGLRNPFRFHIDPATGDLFIADVGWDSFEEVDRLVGGGQNMGWPMYEGNAVMTSCPGAGTSGLTFPIYTFPQTNPGDQVAIIGAGVYRPAASGINFPAEYNGDYFFGEYFAGFLRRLKRTGSTWDIAPAVPGQPSSTNWATGLTQVSDYLVGPDGALWYCKQAVNNGTNTGQIRRIAYMPPAQAGDPPAGQVGFAAPYPSPTSRSVTLSYSLPRAAHTELAVYDLDGRRVRELSVAAERPAGLHQVVWDGVGRGGARREPGIYFARLSVDGQVYQQRIAILR</sequence>
<dbReference type="Pfam" id="PF07995">
    <property type="entry name" value="GSDH"/>
    <property type="match status" value="1"/>
</dbReference>
<dbReference type="Pfam" id="PF13860">
    <property type="entry name" value="FlgD_ig"/>
    <property type="match status" value="1"/>
</dbReference>
<dbReference type="InterPro" id="IPR011042">
    <property type="entry name" value="6-blade_b-propeller_TolB-like"/>
</dbReference>
<dbReference type="SUPFAM" id="SSF50952">
    <property type="entry name" value="Soluble quinoprotein glucose dehydrogenase"/>
    <property type="match status" value="1"/>
</dbReference>
<gene>
    <name evidence="3" type="ORF">E6K73_13545</name>
</gene>
<dbReference type="InterPro" id="IPR012938">
    <property type="entry name" value="Glc/Sorbosone_DH"/>
</dbReference>
<dbReference type="PANTHER" id="PTHR19328:SF13">
    <property type="entry name" value="HIPL1 PROTEIN"/>
    <property type="match status" value="1"/>
</dbReference>
<dbReference type="Gene3D" id="2.120.10.30">
    <property type="entry name" value="TolB, C-terminal domain"/>
    <property type="match status" value="1"/>
</dbReference>
<reference evidence="3 4" key="1">
    <citation type="journal article" date="2019" name="Nat. Microbiol.">
        <title>Mediterranean grassland soil C-N compound turnover is dependent on rainfall and depth, and is mediated by genomically divergent microorganisms.</title>
        <authorList>
            <person name="Diamond S."/>
            <person name="Andeer P.F."/>
            <person name="Li Z."/>
            <person name="Crits-Christoph A."/>
            <person name="Burstein D."/>
            <person name="Anantharaman K."/>
            <person name="Lane K.R."/>
            <person name="Thomas B.C."/>
            <person name="Pan C."/>
            <person name="Northen T.R."/>
            <person name="Banfield J.F."/>
        </authorList>
    </citation>
    <scope>NUCLEOTIDE SEQUENCE [LARGE SCALE GENOMIC DNA]</scope>
    <source>
        <strain evidence="3">WS_3</strain>
    </source>
</reference>
<dbReference type="Proteomes" id="UP000320184">
    <property type="component" value="Unassembled WGS sequence"/>
</dbReference>
<dbReference type="AlphaFoldDB" id="A0A538S808"/>
<accession>A0A538S808</accession>
<protein>
    <submittedName>
        <fullName evidence="3">T9SS type A sorting domain-containing protein</fullName>
    </submittedName>
</protein>
<dbReference type="InterPro" id="IPR011041">
    <property type="entry name" value="Quinoprot_gluc/sorb_DH_b-prop"/>
</dbReference>
<organism evidence="3 4">
    <name type="scientific">Eiseniibacteriota bacterium</name>
    <dbReference type="NCBI Taxonomy" id="2212470"/>
    <lineage>
        <taxon>Bacteria</taxon>
        <taxon>Candidatus Eiseniibacteriota</taxon>
    </lineage>
</organism>
<dbReference type="InterPro" id="IPR026444">
    <property type="entry name" value="Secre_tail"/>
</dbReference>
<dbReference type="EMBL" id="VBOT01000179">
    <property type="protein sequence ID" value="TMQ47522.1"/>
    <property type="molecule type" value="Genomic_DNA"/>
</dbReference>
<proteinExistence type="predicted"/>
<dbReference type="InterPro" id="IPR025965">
    <property type="entry name" value="FlgD/Vpr_Ig-like"/>
</dbReference>
<evidence type="ECO:0000259" key="2">
    <source>
        <dbReference type="Pfam" id="PF13860"/>
    </source>
</evidence>
<dbReference type="NCBIfam" id="TIGR04183">
    <property type="entry name" value="Por_Secre_tail"/>
    <property type="match status" value="1"/>
</dbReference>
<dbReference type="PANTHER" id="PTHR19328">
    <property type="entry name" value="HEDGEHOG-INTERACTING PROTEIN"/>
    <property type="match status" value="1"/>
</dbReference>
<feature type="domain" description="Glucose/Sorbosone dehydrogenase" evidence="1">
    <location>
        <begin position="49"/>
        <end position="405"/>
    </location>
</feature>
<comment type="caution">
    <text evidence="3">The sequence shown here is derived from an EMBL/GenBank/DDBJ whole genome shotgun (WGS) entry which is preliminary data.</text>
</comment>
<dbReference type="Gene3D" id="2.60.40.4070">
    <property type="match status" value="1"/>
</dbReference>
<name>A0A538S808_UNCEI</name>
<evidence type="ECO:0000313" key="3">
    <source>
        <dbReference type="EMBL" id="TMQ47522.1"/>
    </source>
</evidence>
<feature type="domain" description="FlgD/Vpr Ig-like" evidence="2">
    <location>
        <begin position="451"/>
        <end position="512"/>
    </location>
</feature>